<evidence type="ECO:0000313" key="2">
    <source>
        <dbReference type="EMBL" id="MDD7964627.1"/>
    </source>
</evidence>
<organism evidence="2 3">
    <name type="scientific">Actinomycetospora lemnae</name>
    <dbReference type="NCBI Taxonomy" id="3019891"/>
    <lineage>
        <taxon>Bacteria</taxon>
        <taxon>Bacillati</taxon>
        <taxon>Actinomycetota</taxon>
        <taxon>Actinomycetes</taxon>
        <taxon>Pseudonocardiales</taxon>
        <taxon>Pseudonocardiaceae</taxon>
        <taxon>Actinomycetospora</taxon>
    </lineage>
</organism>
<dbReference type="Pfam" id="PF12275">
    <property type="entry name" value="DUF3616"/>
    <property type="match status" value="1"/>
</dbReference>
<gene>
    <name evidence="2" type="ORF">PGB27_04630</name>
</gene>
<dbReference type="InterPro" id="IPR022060">
    <property type="entry name" value="DUF3616"/>
</dbReference>
<accession>A0ABT5SP65</accession>
<evidence type="ECO:0000259" key="1">
    <source>
        <dbReference type="Pfam" id="PF12275"/>
    </source>
</evidence>
<sequence length="350" mass="36540">MAETVSDPIPVRLHLGAHAPTAGLDLSGVAVVGDTMFLAPDEGSSLLRLRRVPGGSLDWEDPQEVPLHDAVGLRGTPEDEVDAEGLDVVDGCLWVAGSHSAKRRRVRPETPLDEIGERLARVSPEKSRRVLARLPLREGPDGCVTVPAGEEVRGLGVAARLPSGKRGLWGALAHDEHLGPFLGIPGKDNGFDVEGLAVRDASAGGGVVLGLRGPVLRGWAVLLEVAVHADGAELALDGVTKHFVDLEGLGVRDLARDGDDLLVLAGPTMVLDGPARVLRLPGGAAGPLPPATRAEELTLVTEVAVGRGCDRPEGLAALPEGLLVLHDTPAPHRLDGEHLVGDLWHVSGRP</sequence>
<comment type="caution">
    <text evidence="2">The sequence shown here is derived from an EMBL/GenBank/DDBJ whole genome shotgun (WGS) entry which is preliminary data.</text>
</comment>
<feature type="domain" description="DUF3616" evidence="1">
    <location>
        <begin position="25"/>
        <end position="340"/>
    </location>
</feature>
<name>A0ABT5SP65_9PSEU</name>
<dbReference type="RefSeq" id="WP_274199178.1">
    <property type="nucleotide sequence ID" value="NZ_JAQZAO010000002.1"/>
</dbReference>
<dbReference type="Proteomes" id="UP001300763">
    <property type="component" value="Unassembled WGS sequence"/>
</dbReference>
<protein>
    <submittedName>
        <fullName evidence="2">DUF3616 domain-containing protein</fullName>
    </submittedName>
</protein>
<proteinExistence type="predicted"/>
<keyword evidence="3" id="KW-1185">Reference proteome</keyword>
<dbReference type="EMBL" id="JAQZAO010000002">
    <property type="protein sequence ID" value="MDD7964627.1"/>
    <property type="molecule type" value="Genomic_DNA"/>
</dbReference>
<reference evidence="2 3" key="1">
    <citation type="submission" date="2023-02" db="EMBL/GenBank/DDBJ databases">
        <title>Genome sequencing required for Actinomycetospora new species description.</title>
        <authorList>
            <person name="Saimee Y."/>
            <person name="Duangmal K."/>
        </authorList>
    </citation>
    <scope>NUCLEOTIDE SEQUENCE [LARGE SCALE GENOMIC DNA]</scope>
    <source>
        <strain evidence="2 3">DW7H6</strain>
    </source>
</reference>
<evidence type="ECO:0000313" key="3">
    <source>
        <dbReference type="Proteomes" id="UP001300763"/>
    </source>
</evidence>